<name>A0A7J6BJX3_9TELE</name>
<feature type="region of interest" description="Disordered" evidence="1">
    <location>
        <begin position="1"/>
        <end position="31"/>
    </location>
</feature>
<evidence type="ECO:0000256" key="1">
    <source>
        <dbReference type="SAM" id="MobiDB-lite"/>
    </source>
</evidence>
<evidence type="ECO:0000313" key="2">
    <source>
        <dbReference type="EMBL" id="KAF4095379.1"/>
    </source>
</evidence>
<gene>
    <name evidence="2" type="ORF">G5714_024457</name>
</gene>
<accession>A0A7J6BJX3</accession>
<feature type="compositionally biased region" description="Acidic residues" evidence="1">
    <location>
        <begin position="14"/>
        <end position="31"/>
    </location>
</feature>
<dbReference type="PANTHER" id="PTHR46599">
    <property type="entry name" value="PIGGYBAC TRANSPOSABLE ELEMENT-DERIVED PROTEIN 4"/>
    <property type="match status" value="1"/>
</dbReference>
<evidence type="ECO:0000313" key="3">
    <source>
        <dbReference type="Proteomes" id="UP000579812"/>
    </source>
</evidence>
<evidence type="ECO:0008006" key="4">
    <source>
        <dbReference type="Google" id="ProtNLM"/>
    </source>
</evidence>
<dbReference type="AlphaFoldDB" id="A0A7J6BJX3"/>
<sequence>MAQTREDALQTITDSEEESAFSSEDDEDLEDESFPFQERFGATKDTICNENVVPSGAYHTRAASKRHSVFSAADNLNQCDNDREQMPAAKRARTLSWKAETDVDGAPQTLRFLPAREPGPQLSTADANSPMSLFKLFFTDSAVDNLCHNTNAQAARAAAKGRKYKWTDVGSF</sequence>
<organism evidence="2 3">
    <name type="scientific">Onychostoma macrolepis</name>
    <dbReference type="NCBI Taxonomy" id="369639"/>
    <lineage>
        <taxon>Eukaryota</taxon>
        <taxon>Metazoa</taxon>
        <taxon>Chordata</taxon>
        <taxon>Craniata</taxon>
        <taxon>Vertebrata</taxon>
        <taxon>Euteleostomi</taxon>
        <taxon>Actinopterygii</taxon>
        <taxon>Neopterygii</taxon>
        <taxon>Teleostei</taxon>
        <taxon>Ostariophysi</taxon>
        <taxon>Cypriniformes</taxon>
        <taxon>Cyprinidae</taxon>
        <taxon>Acrossocheilinae</taxon>
        <taxon>Onychostoma</taxon>
    </lineage>
</organism>
<dbReference type="PANTHER" id="PTHR46599:SF3">
    <property type="entry name" value="PIGGYBAC TRANSPOSABLE ELEMENT-DERIVED PROTEIN 4"/>
    <property type="match status" value="1"/>
</dbReference>
<protein>
    <recommendedName>
        <fullName evidence="4">PiggyBac transposable element-derived protein domain-containing protein</fullName>
    </recommendedName>
</protein>
<reference evidence="2 3" key="1">
    <citation type="submission" date="2020-04" db="EMBL/GenBank/DDBJ databases">
        <title>Chromosome-level genome assembly of a cyprinid fish Onychostoma macrolepis by integration of Nanopore Sequencing, Bionano and Hi-C technology.</title>
        <authorList>
            <person name="Wang D."/>
        </authorList>
    </citation>
    <scope>NUCLEOTIDE SEQUENCE [LARGE SCALE GENOMIC DNA]</scope>
    <source>
        <strain evidence="2">SWU-2019</strain>
        <tissue evidence="2">Muscle</tissue>
    </source>
</reference>
<comment type="caution">
    <text evidence="2">The sequence shown here is derived from an EMBL/GenBank/DDBJ whole genome shotgun (WGS) entry which is preliminary data.</text>
</comment>
<dbReference type="Proteomes" id="UP000579812">
    <property type="component" value="Unassembled WGS sequence"/>
</dbReference>
<proteinExistence type="predicted"/>
<dbReference type="EMBL" id="JAAMOB010000025">
    <property type="protein sequence ID" value="KAF4095379.1"/>
    <property type="molecule type" value="Genomic_DNA"/>
</dbReference>
<keyword evidence="3" id="KW-1185">Reference proteome</keyword>